<name>A0AAN9N922_PHACN</name>
<accession>A0AAN9N922</accession>
<feature type="domain" description="EamA" evidence="8">
    <location>
        <begin position="215"/>
        <end position="355"/>
    </location>
</feature>
<protein>
    <recommendedName>
        <fullName evidence="8">EamA domain-containing protein</fullName>
    </recommendedName>
</protein>
<feature type="transmembrane region" description="Helical" evidence="7">
    <location>
        <begin position="390"/>
        <end position="409"/>
    </location>
</feature>
<evidence type="ECO:0000256" key="6">
    <source>
        <dbReference type="SAM" id="MobiDB-lite"/>
    </source>
</evidence>
<evidence type="ECO:0000256" key="5">
    <source>
        <dbReference type="ARBA" id="ARBA00023136"/>
    </source>
</evidence>
<feature type="transmembrane region" description="Helical" evidence="7">
    <location>
        <begin position="513"/>
        <end position="531"/>
    </location>
</feature>
<keyword evidence="10" id="KW-1185">Reference proteome</keyword>
<dbReference type="InterPro" id="IPR030184">
    <property type="entry name" value="WAT1-related"/>
</dbReference>
<keyword evidence="3 7" id="KW-0812">Transmembrane</keyword>
<dbReference type="PANTHER" id="PTHR31218">
    <property type="entry name" value="WAT1-RELATED PROTEIN"/>
    <property type="match status" value="1"/>
</dbReference>
<feature type="transmembrane region" description="Helical" evidence="7">
    <location>
        <begin position="340"/>
        <end position="358"/>
    </location>
</feature>
<evidence type="ECO:0000259" key="8">
    <source>
        <dbReference type="Pfam" id="PF00892"/>
    </source>
</evidence>
<dbReference type="InterPro" id="IPR037185">
    <property type="entry name" value="EmrE-like"/>
</dbReference>
<comment type="similarity">
    <text evidence="2">Belongs to the drug/metabolite transporter (DMT) superfamily. Plant drug/metabolite exporter (P-DME) (TC 2.A.7.4) family.</text>
</comment>
<organism evidence="9 10">
    <name type="scientific">Phaseolus coccineus</name>
    <name type="common">Scarlet runner bean</name>
    <name type="synonym">Phaseolus multiflorus</name>
    <dbReference type="NCBI Taxonomy" id="3886"/>
    <lineage>
        <taxon>Eukaryota</taxon>
        <taxon>Viridiplantae</taxon>
        <taxon>Streptophyta</taxon>
        <taxon>Embryophyta</taxon>
        <taxon>Tracheophyta</taxon>
        <taxon>Spermatophyta</taxon>
        <taxon>Magnoliopsida</taxon>
        <taxon>eudicotyledons</taxon>
        <taxon>Gunneridae</taxon>
        <taxon>Pentapetalae</taxon>
        <taxon>rosids</taxon>
        <taxon>fabids</taxon>
        <taxon>Fabales</taxon>
        <taxon>Fabaceae</taxon>
        <taxon>Papilionoideae</taxon>
        <taxon>50 kb inversion clade</taxon>
        <taxon>NPAAA clade</taxon>
        <taxon>indigoferoid/millettioid clade</taxon>
        <taxon>Phaseoleae</taxon>
        <taxon>Phaseolus</taxon>
    </lineage>
</organism>
<proteinExistence type="inferred from homology"/>
<comment type="caution">
    <text evidence="9">The sequence shown here is derived from an EMBL/GenBank/DDBJ whole genome shotgun (WGS) entry which is preliminary data.</text>
</comment>
<feature type="transmembrane region" description="Helical" evidence="7">
    <location>
        <begin position="277"/>
        <end position="296"/>
    </location>
</feature>
<dbReference type="Proteomes" id="UP001374584">
    <property type="component" value="Unassembled WGS sequence"/>
</dbReference>
<feature type="domain" description="EamA" evidence="8">
    <location>
        <begin position="391"/>
        <end position="529"/>
    </location>
</feature>
<dbReference type="AlphaFoldDB" id="A0AAN9N922"/>
<evidence type="ECO:0000256" key="1">
    <source>
        <dbReference type="ARBA" id="ARBA00004141"/>
    </source>
</evidence>
<dbReference type="SUPFAM" id="SSF103481">
    <property type="entry name" value="Multidrug resistance efflux transporter EmrE"/>
    <property type="match status" value="2"/>
</dbReference>
<keyword evidence="4 7" id="KW-1133">Transmembrane helix</keyword>
<evidence type="ECO:0000256" key="3">
    <source>
        <dbReference type="ARBA" id="ARBA00022692"/>
    </source>
</evidence>
<dbReference type="Pfam" id="PF00892">
    <property type="entry name" value="EamA"/>
    <property type="match status" value="2"/>
</dbReference>
<feature type="compositionally biased region" description="Low complexity" evidence="6">
    <location>
        <begin position="111"/>
        <end position="133"/>
    </location>
</feature>
<comment type="subcellular location">
    <subcellularLocation>
        <location evidence="1">Membrane</location>
        <topology evidence="1">Multi-pass membrane protein</topology>
    </subcellularLocation>
</comment>
<evidence type="ECO:0000256" key="2">
    <source>
        <dbReference type="ARBA" id="ARBA00007635"/>
    </source>
</evidence>
<gene>
    <name evidence="9" type="ORF">VNO80_10785</name>
</gene>
<keyword evidence="5 7" id="KW-0472">Membrane</keyword>
<feature type="transmembrane region" description="Helical" evidence="7">
    <location>
        <begin position="485"/>
        <end position="507"/>
    </location>
</feature>
<feature type="transmembrane region" description="Helical" evidence="7">
    <location>
        <begin position="454"/>
        <end position="478"/>
    </location>
</feature>
<evidence type="ECO:0000256" key="4">
    <source>
        <dbReference type="ARBA" id="ARBA00022989"/>
    </source>
</evidence>
<evidence type="ECO:0000313" key="10">
    <source>
        <dbReference type="Proteomes" id="UP001374584"/>
    </source>
</evidence>
<sequence>MNRWLYCIRFNKFEAKDEVWDSLIQEKPSAGKWRVNSIRNYDLMEELWLNDRATRNGGRTPRQATRHSRTENIRVNLSDNNMDYIPEPPEFDASNAPDEDIPRSPGPHVESTNSPSNTQSTPSQATGGTSSSKGSKRKAPMVDVIENQFSMLNNNLAVFGSYMKHSNEVATDLVEIARIQATATQDVAADIRRRTDYYVYVKMNNVWKVVQDLKPVLLMVLVQITYSSVNVLYKLAINDGMSIRVVTAYRLIFAVVFTFSLAFIFERKSRPKLTSRVLFMSFFSGLFGASLLHNLFLEALDLVSATFATAIYNLVPAVTFILAISCGLEKLNMRTTAGKAKVVGTIIGIGGSMLLTFFKGQELNVKSFHTDLLHKNNQVVTLHTDSSHKFLGALCGFGSCFSFALWLIIQSKINKEYPSHHSSTALMSLMGAIQATAFALYVEKDWNQWKLDSSIRILTVVYTGIVASGLVVIAIAWCVKMRGPLFVSVFNPLMLVLVAVADCLMLGENLYVGSVIGGVLIVCGLYMFLWGKSKEVKKVNMTVSSEITQKHEAPEVVVISTTKNNENSDCITIPTPIAKVT</sequence>
<evidence type="ECO:0000256" key="7">
    <source>
        <dbReference type="SAM" id="Phobius"/>
    </source>
</evidence>
<feature type="transmembrane region" description="Helical" evidence="7">
    <location>
        <begin position="248"/>
        <end position="265"/>
    </location>
</feature>
<feature type="region of interest" description="Disordered" evidence="6">
    <location>
        <begin position="54"/>
        <end position="139"/>
    </location>
</feature>
<feature type="transmembrane region" description="Helical" evidence="7">
    <location>
        <begin position="302"/>
        <end position="328"/>
    </location>
</feature>
<dbReference type="GO" id="GO:0016020">
    <property type="term" value="C:membrane"/>
    <property type="evidence" value="ECO:0007669"/>
    <property type="project" value="UniProtKB-SubCell"/>
</dbReference>
<dbReference type="GO" id="GO:0022857">
    <property type="term" value="F:transmembrane transporter activity"/>
    <property type="evidence" value="ECO:0007669"/>
    <property type="project" value="InterPro"/>
</dbReference>
<evidence type="ECO:0000313" key="9">
    <source>
        <dbReference type="EMBL" id="KAK7368755.1"/>
    </source>
</evidence>
<feature type="transmembrane region" description="Helical" evidence="7">
    <location>
        <begin position="421"/>
        <end position="442"/>
    </location>
</feature>
<reference evidence="9 10" key="1">
    <citation type="submission" date="2024-01" db="EMBL/GenBank/DDBJ databases">
        <title>The genomes of 5 underutilized Papilionoideae crops provide insights into root nodulation and disease resistanc.</title>
        <authorList>
            <person name="Jiang F."/>
        </authorList>
    </citation>
    <scope>NUCLEOTIDE SEQUENCE [LARGE SCALE GENOMIC DNA]</scope>
    <source>
        <strain evidence="9">JINMINGXINNONG_FW02</strain>
        <tissue evidence="9">Leaves</tissue>
    </source>
</reference>
<dbReference type="EMBL" id="JAYMYR010000004">
    <property type="protein sequence ID" value="KAK7368755.1"/>
    <property type="molecule type" value="Genomic_DNA"/>
</dbReference>
<dbReference type="InterPro" id="IPR000620">
    <property type="entry name" value="EamA_dom"/>
</dbReference>